<dbReference type="EnsemblMetazoa" id="GPAI037631-RA">
    <property type="protein sequence ID" value="GPAI037631-PA"/>
    <property type="gene ID" value="GPAI037631"/>
</dbReference>
<reference evidence="3" key="2">
    <citation type="submission" date="2020-05" db="UniProtKB">
        <authorList>
            <consortium name="EnsemblMetazoa"/>
        </authorList>
    </citation>
    <scope>IDENTIFICATION</scope>
    <source>
        <strain evidence="3">IAEA</strain>
    </source>
</reference>
<keyword evidence="4" id="KW-1185">Reference proteome</keyword>
<feature type="region of interest" description="Disordered" evidence="1">
    <location>
        <begin position="1"/>
        <end position="24"/>
    </location>
</feature>
<feature type="transmembrane region" description="Helical" evidence="2">
    <location>
        <begin position="43"/>
        <end position="65"/>
    </location>
</feature>
<dbReference type="VEuPathDB" id="VectorBase:GPAI037631"/>
<evidence type="ECO:0000256" key="1">
    <source>
        <dbReference type="SAM" id="MobiDB-lite"/>
    </source>
</evidence>
<dbReference type="AlphaFoldDB" id="A0A1B0A8G0"/>
<sequence length="105" mass="12072">MNASSFRRQKELKQMSVHTPENNSTNFLSYKMRAKQFKESRSYLRFVFVCIVMVKLVRVGMLMLSPQMFMLATCDDYCATIAVIVVTFTGFFIADAFAIPSSKEM</sequence>
<evidence type="ECO:0000313" key="4">
    <source>
        <dbReference type="Proteomes" id="UP000092445"/>
    </source>
</evidence>
<evidence type="ECO:0000256" key="2">
    <source>
        <dbReference type="SAM" id="Phobius"/>
    </source>
</evidence>
<dbReference type="Proteomes" id="UP000092445">
    <property type="component" value="Unassembled WGS sequence"/>
</dbReference>
<protein>
    <submittedName>
        <fullName evidence="3">Uncharacterized protein</fullName>
    </submittedName>
</protein>
<name>A0A1B0A8G0_GLOPL</name>
<keyword evidence="2" id="KW-0812">Transmembrane</keyword>
<proteinExistence type="predicted"/>
<keyword evidence="2" id="KW-1133">Transmembrane helix</keyword>
<accession>A0A1B0A8G0</accession>
<feature type="transmembrane region" description="Helical" evidence="2">
    <location>
        <begin position="77"/>
        <end position="99"/>
    </location>
</feature>
<keyword evidence="2" id="KW-0472">Membrane</keyword>
<reference evidence="4" key="1">
    <citation type="submission" date="2014-03" db="EMBL/GenBank/DDBJ databases">
        <authorList>
            <person name="Aksoy S."/>
            <person name="Warren W."/>
            <person name="Wilson R.K."/>
        </authorList>
    </citation>
    <scope>NUCLEOTIDE SEQUENCE [LARGE SCALE GENOMIC DNA]</scope>
    <source>
        <strain evidence="4">IAEA</strain>
    </source>
</reference>
<evidence type="ECO:0000313" key="3">
    <source>
        <dbReference type="EnsemblMetazoa" id="GPAI037631-PA"/>
    </source>
</evidence>
<organism evidence="3 4">
    <name type="scientific">Glossina pallidipes</name>
    <name type="common">Tsetse fly</name>
    <dbReference type="NCBI Taxonomy" id="7398"/>
    <lineage>
        <taxon>Eukaryota</taxon>
        <taxon>Metazoa</taxon>
        <taxon>Ecdysozoa</taxon>
        <taxon>Arthropoda</taxon>
        <taxon>Hexapoda</taxon>
        <taxon>Insecta</taxon>
        <taxon>Pterygota</taxon>
        <taxon>Neoptera</taxon>
        <taxon>Endopterygota</taxon>
        <taxon>Diptera</taxon>
        <taxon>Brachycera</taxon>
        <taxon>Muscomorpha</taxon>
        <taxon>Hippoboscoidea</taxon>
        <taxon>Glossinidae</taxon>
        <taxon>Glossina</taxon>
    </lineage>
</organism>